<dbReference type="Gene3D" id="3.90.320.10">
    <property type="match status" value="1"/>
</dbReference>
<keyword evidence="2 13" id="KW-0547">Nucleotide-binding</keyword>
<accession>A0AAE3A8E1</accession>
<evidence type="ECO:0000256" key="5">
    <source>
        <dbReference type="ARBA" id="ARBA00022806"/>
    </source>
</evidence>
<feature type="binding site" evidence="14">
    <location>
        <begin position="24"/>
        <end position="31"/>
    </location>
    <ligand>
        <name>ATP</name>
        <dbReference type="ChEBI" id="CHEBI:30616"/>
    </ligand>
</feature>
<evidence type="ECO:0000256" key="11">
    <source>
        <dbReference type="ARBA" id="ARBA00034617"/>
    </source>
</evidence>
<evidence type="ECO:0000256" key="9">
    <source>
        <dbReference type="ARBA" id="ARBA00023204"/>
    </source>
</evidence>
<keyword evidence="6 13" id="KW-0269">Exonuclease</keyword>
<keyword evidence="9 13" id="KW-0234">DNA repair</keyword>
<dbReference type="PROSITE" id="PS51217">
    <property type="entry name" value="UVRD_HELICASE_CTER"/>
    <property type="match status" value="1"/>
</dbReference>
<dbReference type="GO" id="GO:0000724">
    <property type="term" value="P:double-strand break repair via homologous recombination"/>
    <property type="evidence" value="ECO:0007669"/>
    <property type="project" value="UniProtKB-UniRule"/>
</dbReference>
<keyword evidence="4 13" id="KW-0378">Hydrolase</keyword>
<comment type="subunit">
    <text evidence="13">Heterodimer of AddA and AddB/RexB.</text>
</comment>
<dbReference type="PROSITE" id="PS51198">
    <property type="entry name" value="UVRD_HELICASE_ATP_BIND"/>
    <property type="match status" value="1"/>
</dbReference>
<dbReference type="InterPro" id="IPR027417">
    <property type="entry name" value="P-loop_NTPase"/>
</dbReference>
<comment type="cofactor">
    <cofactor evidence="13">
        <name>Mg(2+)</name>
        <dbReference type="ChEBI" id="CHEBI:18420"/>
    </cofactor>
</comment>
<evidence type="ECO:0000259" key="16">
    <source>
        <dbReference type="PROSITE" id="PS51217"/>
    </source>
</evidence>
<evidence type="ECO:0000259" key="15">
    <source>
        <dbReference type="PROSITE" id="PS51198"/>
    </source>
</evidence>
<comment type="catalytic activity">
    <reaction evidence="12 13">
        <text>ATP + H2O = ADP + phosphate + H(+)</text>
        <dbReference type="Rhea" id="RHEA:13065"/>
        <dbReference type="ChEBI" id="CHEBI:15377"/>
        <dbReference type="ChEBI" id="CHEBI:15378"/>
        <dbReference type="ChEBI" id="CHEBI:30616"/>
        <dbReference type="ChEBI" id="CHEBI:43474"/>
        <dbReference type="ChEBI" id="CHEBI:456216"/>
        <dbReference type="EC" id="5.6.2.4"/>
    </reaction>
</comment>
<evidence type="ECO:0000256" key="8">
    <source>
        <dbReference type="ARBA" id="ARBA00023125"/>
    </source>
</evidence>
<keyword evidence="7 13" id="KW-0067">ATP-binding</keyword>
<dbReference type="EC" id="3.1.-.-" evidence="13"/>
<protein>
    <recommendedName>
        <fullName evidence="13">ATP-dependent helicase/nuclease subunit A</fullName>
        <ecNumber evidence="13">3.1.-.-</ecNumber>
        <ecNumber evidence="13">5.6.2.4</ecNumber>
    </recommendedName>
    <alternativeName>
        <fullName evidence="13">ATP-dependent helicase/nuclease AddA</fullName>
    </alternativeName>
    <alternativeName>
        <fullName evidence="13">DNA 3'-5' helicase AddA</fullName>
    </alternativeName>
</protein>
<evidence type="ECO:0000256" key="6">
    <source>
        <dbReference type="ARBA" id="ARBA00022839"/>
    </source>
</evidence>
<organism evidence="17 18">
    <name type="scientific">Hominiventricola filiformis</name>
    <dbReference type="NCBI Taxonomy" id="2885352"/>
    <lineage>
        <taxon>Bacteria</taxon>
        <taxon>Bacillati</taxon>
        <taxon>Bacillota</taxon>
        <taxon>Clostridia</taxon>
        <taxon>Lachnospirales</taxon>
        <taxon>Lachnospiraceae</taxon>
        <taxon>Hominiventricola</taxon>
    </lineage>
</organism>
<dbReference type="AlphaFoldDB" id="A0AAE3A8E1"/>
<keyword evidence="10 13" id="KW-0413">Isomerase</keyword>
<dbReference type="PANTHER" id="PTHR11070">
    <property type="entry name" value="UVRD / RECB / PCRA DNA HELICASE FAMILY MEMBER"/>
    <property type="match status" value="1"/>
</dbReference>
<evidence type="ECO:0000256" key="10">
    <source>
        <dbReference type="ARBA" id="ARBA00023235"/>
    </source>
</evidence>
<dbReference type="GO" id="GO:0008408">
    <property type="term" value="F:3'-5' exonuclease activity"/>
    <property type="evidence" value="ECO:0007669"/>
    <property type="project" value="UniProtKB-UniRule"/>
</dbReference>
<dbReference type="InterPro" id="IPR011604">
    <property type="entry name" value="PDDEXK-like_dom_sf"/>
</dbReference>
<name>A0AAE3A8E1_9FIRM</name>
<dbReference type="NCBIfam" id="TIGR02785">
    <property type="entry name" value="addA_Gpos"/>
    <property type="match status" value="1"/>
</dbReference>
<dbReference type="GO" id="GO:0033202">
    <property type="term" value="C:DNA helicase complex"/>
    <property type="evidence" value="ECO:0007669"/>
    <property type="project" value="TreeGrafter"/>
</dbReference>
<reference evidence="17 18" key="1">
    <citation type="submission" date="2021-10" db="EMBL/GenBank/DDBJ databases">
        <title>Anaerobic single-cell dispensing facilitates the cultivation of human gut bacteria.</title>
        <authorList>
            <person name="Afrizal A."/>
        </authorList>
    </citation>
    <scope>NUCLEOTIDE SEQUENCE [LARGE SCALE GENOMIC DNA]</scope>
    <source>
        <strain evidence="17 18">CLA-AA-H276</strain>
    </source>
</reference>
<dbReference type="Pfam" id="PF12705">
    <property type="entry name" value="PDDEXK_1"/>
    <property type="match status" value="1"/>
</dbReference>
<keyword evidence="5 13" id="KW-0347">Helicase</keyword>
<comment type="caution">
    <text evidence="17">The sequence shown here is derived from an EMBL/GenBank/DDBJ whole genome shotgun (WGS) entry which is preliminary data.</text>
</comment>
<dbReference type="GO" id="GO:0043138">
    <property type="term" value="F:3'-5' DNA helicase activity"/>
    <property type="evidence" value="ECO:0007669"/>
    <property type="project" value="UniProtKB-UniRule"/>
</dbReference>
<evidence type="ECO:0000256" key="7">
    <source>
        <dbReference type="ARBA" id="ARBA00022840"/>
    </source>
</evidence>
<dbReference type="PANTHER" id="PTHR11070:SF48">
    <property type="entry name" value="ATP-DEPENDENT HELICASE_NUCLEASE SUBUNIT A"/>
    <property type="match status" value="1"/>
</dbReference>
<dbReference type="InterPro" id="IPR011335">
    <property type="entry name" value="Restrct_endonuc-II-like"/>
</dbReference>
<dbReference type="GO" id="GO:0005524">
    <property type="term" value="F:ATP binding"/>
    <property type="evidence" value="ECO:0007669"/>
    <property type="project" value="UniProtKB-UniRule"/>
</dbReference>
<dbReference type="SUPFAM" id="SSF52540">
    <property type="entry name" value="P-loop containing nucleoside triphosphate hydrolases"/>
    <property type="match status" value="1"/>
</dbReference>
<dbReference type="EC" id="5.6.2.4" evidence="13"/>
<evidence type="ECO:0000256" key="1">
    <source>
        <dbReference type="ARBA" id="ARBA00022722"/>
    </source>
</evidence>
<dbReference type="GO" id="GO:0003690">
    <property type="term" value="F:double-stranded DNA binding"/>
    <property type="evidence" value="ECO:0007669"/>
    <property type="project" value="UniProtKB-UniRule"/>
</dbReference>
<evidence type="ECO:0000256" key="4">
    <source>
        <dbReference type="ARBA" id="ARBA00022801"/>
    </source>
</evidence>
<evidence type="ECO:0000256" key="14">
    <source>
        <dbReference type="PROSITE-ProRule" id="PRU00560"/>
    </source>
</evidence>
<dbReference type="GO" id="GO:0005829">
    <property type="term" value="C:cytosol"/>
    <property type="evidence" value="ECO:0007669"/>
    <property type="project" value="TreeGrafter"/>
</dbReference>
<evidence type="ECO:0000256" key="2">
    <source>
        <dbReference type="ARBA" id="ARBA00022741"/>
    </source>
</evidence>
<evidence type="ECO:0000256" key="12">
    <source>
        <dbReference type="ARBA" id="ARBA00048988"/>
    </source>
</evidence>
<dbReference type="InterPro" id="IPR014152">
    <property type="entry name" value="AddA"/>
</dbReference>
<dbReference type="HAMAP" id="MF_01451">
    <property type="entry name" value="AddA"/>
    <property type="match status" value="1"/>
</dbReference>
<evidence type="ECO:0000313" key="18">
    <source>
        <dbReference type="Proteomes" id="UP001198220"/>
    </source>
</evidence>
<keyword evidence="3 13" id="KW-0227">DNA damage</keyword>
<comment type="catalytic activity">
    <reaction evidence="11 13">
        <text>Couples ATP hydrolysis with the unwinding of duplex DNA by translocating in the 3'-5' direction.</text>
        <dbReference type="EC" id="5.6.2.4"/>
    </reaction>
</comment>
<sequence>MSMTWTKDQQKVIDTRNTNLLVSAAAGSGKTAVLVERILSLITDAEHPVDVDRLLITTFTKAAAGEMRERISRALAERLKEDPGNEWLQRQEALVHRAQITTIHGFCLYVIRNYFHTIGLNPNFRIADEGEMKLLKQDTAKEIIDEAHRSGDPAFRKFADSYGSGSRGNGLEELVISLYEYAIASPQPEQWLRNCVSAYEMPEDGTWEDFSGNEAVLEGLRTAAGDVLSVIREAKNVAQMPGGPAAYCEALLSDEQQLTELAECVSVERFRERLEGISWARLPSKRAKVMADADEELCQNVMDLRNRMKEAVKGLGKQYFQISDEEQFAQLRETAGNVQVYVQLALAFMERLEEKKRKKNILDFADQEHLALKILTREEDGKLLPSETADVFAEYFEEIMVDEYQDSNLVQEAILESISRSRLGRENRFMVGDVKQSIYRFRQAEPGLFLEKYVHYGEKDGGIRVDLHQNFRSRSTVLDAVNEAFYRIMRPELGGIDYDEDAALKAGASYPEEDHMTAELLLLQKEEWEQLQRECRWTKAEAEAHMIAGKIRYLFREGKVTEDGQLRPVRPGDIAILLRTMSGWSETFVRVLQEEGIPASAQSREGYFQTMEVETLLAYLRVLDNPTQEIPLAASLHGLLGGFSSEELAKIRASSPESGFYAACRQYREQGEEAELRDRLISFFEQVDRYREQASFLSVHELLWRILMESGYLIQVRALPGGIQRQANVEMLLAKAQDYEKISYHGLFHFVRYIERMQKYQMDFGEADISGKSGEAVQIMSIHHSKGLEYPVIFAAGMGKSFNRQDGREKMIFHSRWGVGLDYVDTEARMKCPTLMKQLIRRQNLMDGLGEELRVLYVAMTRAKEKLILTGMASEKLIAAGRKGERLLFSDLMGAECPLAWILPALNPEEQESSVKISIVSMEQVIREAIREQMAEQLSRDELERRLLYGMRDQESEDRIESLLNWTYAWKDRTAAKQKYTVTELKKQRLQEEMEYGEELYPEEEIVPLVPQFIEKTEEKTGAARGTVYHTVMEWLDVVHMAKVFEHGDQENIIREELDRLCAVGKLSEEDRRAVREQDLVRFCKTDLLKQLAAAESQGKLWREQPFVIGLPGDEADGSDPEETVLIQGIIDAFFEEEDGVVILDYKTDRVHAAKELKERYQAQLDYYARAVAQTTGKTVKEKLIYSFSLGKTIFL</sequence>
<comment type="similarity">
    <text evidence="13">Belongs to the helicase family. AddA subfamily.</text>
</comment>
<keyword evidence="1 13" id="KW-0540">Nuclease</keyword>
<dbReference type="InterPro" id="IPR038726">
    <property type="entry name" value="PDDEXK_AddAB-type"/>
</dbReference>
<proteinExistence type="inferred from homology"/>
<evidence type="ECO:0000256" key="13">
    <source>
        <dbReference type="HAMAP-Rule" id="MF_01451"/>
    </source>
</evidence>
<comment type="function">
    <text evidence="13">The heterodimer acts as both an ATP-dependent DNA helicase and an ATP-dependent, dual-direction single-stranded exonuclease. Recognizes the chi site generating a DNA molecule suitable for the initiation of homologous recombination. The AddA nuclease domain is required for chi fragment generation; this subunit has the helicase and 3' -&gt; 5' nuclease activities.</text>
</comment>
<dbReference type="Pfam" id="PF13361">
    <property type="entry name" value="UvrD_C"/>
    <property type="match status" value="1"/>
</dbReference>
<keyword evidence="18" id="KW-1185">Reference proteome</keyword>
<dbReference type="RefSeq" id="WP_308459416.1">
    <property type="nucleotide sequence ID" value="NZ_JAJEPS010000007.1"/>
</dbReference>
<dbReference type="InterPro" id="IPR014017">
    <property type="entry name" value="DNA_helicase_UvrD-like_C"/>
</dbReference>
<dbReference type="InterPro" id="IPR000212">
    <property type="entry name" value="DNA_helicase_UvrD/REP"/>
</dbReference>
<feature type="domain" description="UvrD-like helicase ATP-binding" evidence="15">
    <location>
        <begin position="3"/>
        <end position="474"/>
    </location>
</feature>
<dbReference type="Gene3D" id="3.40.50.300">
    <property type="entry name" value="P-loop containing nucleotide triphosphate hydrolases"/>
    <property type="match status" value="4"/>
</dbReference>
<dbReference type="Proteomes" id="UP001198220">
    <property type="component" value="Unassembled WGS sequence"/>
</dbReference>
<gene>
    <name evidence="13 17" type="primary">addA</name>
    <name evidence="17" type="ORF">LKD36_08975</name>
</gene>
<evidence type="ECO:0000313" key="17">
    <source>
        <dbReference type="EMBL" id="MCC2126313.1"/>
    </source>
</evidence>
<keyword evidence="8 13" id="KW-0238">DNA-binding</keyword>
<dbReference type="Pfam" id="PF00580">
    <property type="entry name" value="UvrD-helicase"/>
    <property type="match status" value="1"/>
</dbReference>
<evidence type="ECO:0000256" key="3">
    <source>
        <dbReference type="ARBA" id="ARBA00022763"/>
    </source>
</evidence>
<dbReference type="SUPFAM" id="SSF52980">
    <property type="entry name" value="Restriction endonuclease-like"/>
    <property type="match status" value="1"/>
</dbReference>
<dbReference type="InterPro" id="IPR014016">
    <property type="entry name" value="UvrD-like_ATP-bd"/>
</dbReference>
<dbReference type="EMBL" id="JAJEPS010000007">
    <property type="protein sequence ID" value="MCC2126313.1"/>
    <property type="molecule type" value="Genomic_DNA"/>
</dbReference>
<feature type="domain" description="UvrD-like helicase C-terminal" evidence="16">
    <location>
        <begin position="501"/>
        <end position="787"/>
    </location>
</feature>